<evidence type="ECO:0000313" key="2">
    <source>
        <dbReference type="Proteomes" id="UP000019666"/>
    </source>
</evidence>
<dbReference type="HOGENOM" id="CLU_2494380_0_0_5"/>
<dbReference type="OrthoDB" id="8480973at2"/>
<dbReference type="STRING" id="442562.Rumeso_04189"/>
<reference evidence="1 2" key="1">
    <citation type="submission" date="2013-02" db="EMBL/GenBank/DDBJ databases">
        <authorList>
            <person name="Fiebig A."/>
            <person name="Goeker M."/>
            <person name="Klenk H.-P.P."/>
        </authorList>
    </citation>
    <scope>NUCLEOTIDE SEQUENCE [LARGE SCALE GENOMIC DNA]</scope>
    <source>
        <strain evidence="1 2">DSM 19309</strain>
    </source>
</reference>
<dbReference type="AlphaFoldDB" id="A0A017HJB2"/>
<dbReference type="Proteomes" id="UP000019666">
    <property type="component" value="Unassembled WGS sequence"/>
</dbReference>
<comment type="caution">
    <text evidence="1">The sequence shown here is derived from an EMBL/GenBank/DDBJ whole genome shotgun (WGS) entry which is preliminary data.</text>
</comment>
<keyword evidence="2" id="KW-1185">Reference proteome</keyword>
<gene>
    <name evidence="1" type="ORF">Rumeso_04189</name>
</gene>
<dbReference type="PATRIC" id="fig|442562.3.peg.4125"/>
<dbReference type="RefSeq" id="WP_037284634.1">
    <property type="nucleotide sequence ID" value="NZ_KK088642.1"/>
</dbReference>
<protein>
    <submittedName>
        <fullName evidence="1">Uncharacterized protein</fullName>
    </submittedName>
</protein>
<dbReference type="EMBL" id="AOSK01000119">
    <property type="protein sequence ID" value="EYD74253.1"/>
    <property type="molecule type" value="Genomic_DNA"/>
</dbReference>
<sequence length="82" mass="9220">MPTVKLTPTEMAELMRDNSGSGGWQSLMNGLQAKLDKRTGELRLSPSDLERIPRYAFDYGNGGWESRLRSVFGRHLGPRLGR</sequence>
<organism evidence="1 2">
    <name type="scientific">Rubellimicrobium mesophilum DSM 19309</name>
    <dbReference type="NCBI Taxonomy" id="442562"/>
    <lineage>
        <taxon>Bacteria</taxon>
        <taxon>Pseudomonadati</taxon>
        <taxon>Pseudomonadota</taxon>
        <taxon>Alphaproteobacteria</taxon>
        <taxon>Rhodobacterales</taxon>
        <taxon>Roseobacteraceae</taxon>
        <taxon>Rubellimicrobium</taxon>
    </lineage>
</organism>
<name>A0A017HJB2_9RHOB</name>
<accession>A0A017HJB2</accession>
<evidence type="ECO:0000313" key="1">
    <source>
        <dbReference type="EMBL" id="EYD74253.1"/>
    </source>
</evidence>
<proteinExistence type="predicted"/>